<evidence type="ECO:0000313" key="2">
    <source>
        <dbReference type="EMBL" id="TNN33380.1"/>
    </source>
</evidence>
<proteinExistence type="predicted"/>
<dbReference type="EMBL" id="SRLO01002260">
    <property type="protein sequence ID" value="TNN33380.1"/>
    <property type="molecule type" value="Genomic_DNA"/>
</dbReference>
<organism evidence="2 3">
    <name type="scientific">Liparis tanakae</name>
    <name type="common">Tanaka's snailfish</name>
    <dbReference type="NCBI Taxonomy" id="230148"/>
    <lineage>
        <taxon>Eukaryota</taxon>
        <taxon>Metazoa</taxon>
        <taxon>Chordata</taxon>
        <taxon>Craniata</taxon>
        <taxon>Vertebrata</taxon>
        <taxon>Euteleostomi</taxon>
        <taxon>Actinopterygii</taxon>
        <taxon>Neopterygii</taxon>
        <taxon>Teleostei</taxon>
        <taxon>Neoteleostei</taxon>
        <taxon>Acanthomorphata</taxon>
        <taxon>Eupercaria</taxon>
        <taxon>Perciformes</taxon>
        <taxon>Cottioidei</taxon>
        <taxon>Cottales</taxon>
        <taxon>Liparidae</taxon>
        <taxon>Liparis</taxon>
    </lineage>
</organism>
<reference evidence="2 3" key="1">
    <citation type="submission" date="2019-03" db="EMBL/GenBank/DDBJ databases">
        <title>First draft genome of Liparis tanakae, snailfish: a comprehensive survey of snailfish specific genes.</title>
        <authorList>
            <person name="Kim W."/>
            <person name="Song I."/>
            <person name="Jeong J.-H."/>
            <person name="Kim D."/>
            <person name="Kim S."/>
            <person name="Ryu S."/>
            <person name="Song J.Y."/>
            <person name="Lee S.K."/>
        </authorList>
    </citation>
    <scope>NUCLEOTIDE SEQUENCE [LARGE SCALE GENOMIC DNA]</scope>
    <source>
        <tissue evidence="2">Muscle</tissue>
    </source>
</reference>
<comment type="caution">
    <text evidence="2">The sequence shown here is derived from an EMBL/GenBank/DDBJ whole genome shotgun (WGS) entry which is preliminary data.</text>
</comment>
<feature type="compositionally biased region" description="Polar residues" evidence="1">
    <location>
        <begin position="1"/>
        <end position="10"/>
    </location>
</feature>
<feature type="compositionally biased region" description="Basic and acidic residues" evidence="1">
    <location>
        <begin position="74"/>
        <end position="85"/>
    </location>
</feature>
<feature type="compositionally biased region" description="Basic and acidic residues" evidence="1">
    <location>
        <begin position="103"/>
        <end position="124"/>
    </location>
</feature>
<name>A0A4Z2EXP2_9TELE</name>
<sequence>MMRFTRNSLIQIPVGPPEEARPVNQNQDEEPEHERGSFTSSPVAGERNRWADDGPSGRMMDYMHFFVLPAPGNTKKENENEKGPLGRDAASSRSVLRASTRPDFIERGMEGGNEREKKRERDSGRNTGRPTGGQASGLQPRTLARRSLINTFT</sequence>
<gene>
    <name evidence="2" type="ORF">EYF80_056458</name>
</gene>
<protein>
    <submittedName>
        <fullName evidence="2">Uncharacterized protein</fullName>
    </submittedName>
</protein>
<evidence type="ECO:0000313" key="3">
    <source>
        <dbReference type="Proteomes" id="UP000314294"/>
    </source>
</evidence>
<dbReference type="AlphaFoldDB" id="A0A4Z2EXP2"/>
<feature type="region of interest" description="Disordered" evidence="1">
    <location>
        <begin position="1"/>
        <end position="153"/>
    </location>
</feature>
<evidence type="ECO:0000256" key="1">
    <source>
        <dbReference type="SAM" id="MobiDB-lite"/>
    </source>
</evidence>
<accession>A0A4Z2EXP2</accession>
<dbReference type="Proteomes" id="UP000314294">
    <property type="component" value="Unassembled WGS sequence"/>
</dbReference>
<keyword evidence="3" id="KW-1185">Reference proteome</keyword>